<evidence type="ECO:0000256" key="10">
    <source>
        <dbReference type="RuleBase" id="RU361185"/>
    </source>
</evidence>
<feature type="domain" description="Glycoside hydrolase family 31 N-terminal" evidence="13">
    <location>
        <begin position="85"/>
        <end position="312"/>
    </location>
</feature>
<dbReference type="SUPFAM" id="SSF74650">
    <property type="entry name" value="Galactose mutarotase-like"/>
    <property type="match status" value="1"/>
</dbReference>
<evidence type="ECO:0000313" key="17">
    <source>
        <dbReference type="Proteomes" id="UP001338582"/>
    </source>
</evidence>
<evidence type="ECO:0000256" key="8">
    <source>
        <dbReference type="ARBA" id="ARBA00023295"/>
    </source>
</evidence>
<dbReference type="GeneID" id="88174307"/>
<dbReference type="PANTHER" id="PTHR22762:SF54">
    <property type="entry name" value="BCDNA.GH04962"/>
    <property type="match status" value="1"/>
</dbReference>
<evidence type="ECO:0000256" key="5">
    <source>
        <dbReference type="ARBA" id="ARBA00022801"/>
    </source>
</evidence>
<dbReference type="InterPro" id="IPR013780">
    <property type="entry name" value="Glyco_hydro_b"/>
</dbReference>
<proteinExistence type="inferred from homology"/>
<dbReference type="Pfam" id="PF01055">
    <property type="entry name" value="Glyco_hydro_31_2nd"/>
    <property type="match status" value="1"/>
</dbReference>
<dbReference type="CDD" id="cd14752">
    <property type="entry name" value="GH31_N"/>
    <property type="match status" value="1"/>
</dbReference>
<dbReference type="CDD" id="cd06603">
    <property type="entry name" value="GH31_GANC_GANAB_alpha"/>
    <property type="match status" value="1"/>
</dbReference>
<evidence type="ECO:0000313" key="16">
    <source>
        <dbReference type="EMBL" id="WPK25907.1"/>
    </source>
</evidence>
<protein>
    <recommendedName>
        <fullName evidence="9">Glucosidase II subunit alpha</fullName>
    </recommendedName>
</protein>
<dbReference type="PANTHER" id="PTHR22762">
    <property type="entry name" value="ALPHA-GLUCOSIDASE"/>
    <property type="match status" value="1"/>
</dbReference>
<keyword evidence="4 11" id="KW-0732">Signal</keyword>
<evidence type="ECO:0000256" key="4">
    <source>
        <dbReference type="ARBA" id="ARBA00022729"/>
    </source>
</evidence>
<dbReference type="InterPro" id="IPR033403">
    <property type="entry name" value="DUF5110"/>
</dbReference>
<accession>A0AAX4HBI9</accession>
<dbReference type="Pfam" id="PF17137">
    <property type="entry name" value="DUF5110"/>
    <property type="match status" value="1"/>
</dbReference>
<feature type="domain" description="DUF5110" evidence="14">
    <location>
        <begin position="806"/>
        <end position="860"/>
    </location>
</feature>
<evidence type="ECO:0000256" key="3">
    <source>
        <dbReference type="ARBA" id="ARBA00007806"/>
    </source>
</evidence>
<evidence type="ECO:0000259" key="12">
    <source>
        <dbReference type="Pfam" id="PF01055"/>
    </source>
</evidence>
<comment type="subcellular location">
    <subcellularLocation>
        <location evidence="1">Endoplasmic reticulum</location>
    </subcellularLocation>
</comment>
<dbReference type="RefSeq" id="XP_062878289.1">
    <property type="nucleotide sequence ID" value="XM_063022219.1"/>
</dbReference>
<dbReference type="Pfam" id="PF21365">
    <property type="entry name" value="Glyco_hydro_31_3rd"/>
    <property type="match status" value="1"/>
</dbReference>
<dbReference type="Gene3D" id="3.20.20.80">
    <property type="entry name" value="Glycosidases"/>
    <property type="match status" value="2"/>
</dbReference>
<dbReference type="SUPFAM" id="SSF51445">
    <property type="entry name" value="(Trans)glycosidases"/>
    <property type="match status" value="1"/>
</dbReference>
<dbReference type="InterPro" id="IPR025887">
    <property type="entry name" value="Glyco_hydro_31_N_dom"/>
</dbReference>
<comment type="similarity">
    <text evidence="3 10">Belongs to the glycosyl hydrolase 31 family.</text>
</comment>
<evidence type="ECO:0000256" key="9">
    <source>
        <dbReference type="ARBA" id="ARBA00042895"/>
    </source>
</evidence>
<dbReference type="GO" id="GO:0017177">
    <property type="term" value="C:glucosidase II complex"/>
    <property type="evidence" value="ECO:0007669"/>
    <property type="project" value="TreeGrafter"/>
</dbReference>
<feature type="chain" id="PRO_5043948924" description="Glucosidase II subunit alpha" evidence="11">
    <location>
        <begin position="19"/>
        <end position="930"/>
    </location>
</feature>
<keyword evidence="5 10" id="KW-0378">Hydrolase</keyword>
<evidence type="ECO:0000259" key="14">
    <source>
        <dbReference type="Pfam" id="PF17137"/>
    </source>
</evidence>
<dbReference type="PROSITE" id="PS00129">
    <property type="entry name" value="GLYCOSYL_HYDROL_F31_1"/>
    <property type="match status" value="1"/>
</dbReference>
<feature type="domain" description="Glycoside hydrolase family 31 TIM barrel" evidence="12">
    <location>
        <begin position="355"/>
        <end position="684"/>
    </location>
</feature>
<evidence type="ECO:0000256" key="6">
    <source>
        <dbReference type="ARBA" id="ARBA00022824"/>
    </source>
</evidence>
<evidence type="ECO:0000256" key="2">
    <source>
        <dbReference type="ARBA" id="ARBA00004833"/>
    </source>
</evidence>
<keyword evidence="8 10" id="KW-0326">Glycosidase</keyword>
<sequence>MKGLSIFALSYLVVSATAVKHELYKECKDSGFCLRNRYYAGKISELNTDAPYNIDPQSVAVLDRGIEGVILKDLPQGRQIPFQFELLLLKGDSIRFRVDEDRKNVKAGHGKVNVNRFDGTANAVFDDDPESKRLTLDLKVSKTKSGLLFNYGEKNSIRLELNYSPLKLTVSKDGEQVLVVNDKQFMNIEHYRAKEENADNINAELESDFDMFKDSFKDSKDDSLPLGPEAVALDATFVDFQHVYGIPEHADSFSLKSTVNTDAPYRLYNLDIFEYETDSRMAMYGQIPLLMGIKKDVSVAIFWMNSADTFVDIDKQASVNAHWMSENGLLDFIILTGDTPTEINTKFGLLTGNVQLPQKFALGYHQCRWNYLTEEDLLDVHSKMDENRIPYDTIWLDVEYTDKKKYFTWDESLFPHHIKMMEKLDETGRNLVVIVDPHLKTEYDVSDYVSKHNLAVNNVDAEPYKGHCWPGESIWIDSLNSKAQEYWTSLFQNSTKAFIGKQNNVYLWNDMNEPAIFNGPETSAPRDNLHYDNWEHRSVHNIYGKSFHELTYNALVERLRESTRQRPFVLTRAFFAGSQRTAAMWTGDNMAKWEYLKISIPMVLSLNAVNMPFSGADVGGFFGDPTTELLTRWYQTGIWYPFFRAHAHIDSRRREPYLFDEPYLSVMRDAIRLRYALLPTFYTLFRKSSLTGAPIWKPMAFEYPGDEKCLEVDDQFYLGDSGLLVKPVTEQGASSVDVFIPNDGQVYYDYTNGRFNEKALKVKSSGTFTKSVELKDIPVFVKGGSIFARQDRYRRSSKLMENDPYTIVVALDKNGAAEGSLYLDDGESFGYTEGEYADISFKATGGNRLVSTIKSGNGNYGKDHGDILIERIIIAGVENKVNSVIILADGKKWETQFVQNGSLFEIKLPNVDVASDWSIQLSSSVEHDEF</sequence>
<dbReference type="AlphaFoldDB" id="A0AAX4HBI9"/>
<dbReference type="InterPro" id="IPR017853">
    <property type="entry name" value="GH"/>
</dbReference>
<reference evidence="16 17" key="1">
    <citation type="submission" date="2023-10" db="EMBL/GenBank/DDBJ databases">
        <title>Draft Genome Sequence of Candida saopaulonensis from a very Premature Infant with Sepsis.</title>
        <authorList>
            <person name="Ning Y."/>
            <person name="Dai R."/>
            <person name="Xiao M."/>
            <person name="Xu Y."/>
            <person name="Yan Q."/>
            <person name="Zhang L."/>
        </authorList>
    </citation>
    <scope>NUCLEOTIDE SEQUENCE [LARGE SCALE GENOMIC DNA]</scope>
    <source>
        <strain evidence="16 17">19XY460</strain>
    </source>
</reference>
<gene>
    <name evidence="16" type="ORF">PUMCH_003243</name>
</gene>
<dbReference type="GO" id="GO:0090599">
    <property type="term" value="F:alpha-glucosidase activity"/>
    <property type="evidence" value="ECO:0007669"/>
    <property type="project" value="TreeGrafter"/>
</dbReference>
<dbReference type="KEGG" id="asau:88174307"/>
<evidence type="ECO:0000259" key="13">
    <source>
        <dbReference type="Pfam" id="PF13802"/>
    </source>
</evidence>
<dbReference type="InterPro" id="IPR030458">
    <property type="entry name" value="Glyco_hydro_31_AS"/>
</dbReference>
<dbReference type="GO" id="GO:0030246">
    <property type="term" value="F:carbohydrate binding"/>
    <property type="evidence" value="ECO:0007669"/>
    <property type="project" value="InterPro"/>
</dbReference>
<comment type="pathway">
    <text evidence="2">Glycan metabolism; N-glycan metabolism.</text>
</comment>
<dbReference type="Pfam" id="PF13802">
    <property type="entry name" value="Gal_mutarotas_2"/>
    <property type="match status" value="1"/>
</dbReference>
<name>A0AAX4HBI9_9ASCO</name>
<keyword evidence="17" id="KW-1185">Reference proteome</keyword>
<dbReference type="InterPro" id="IPR048395">
    <property type="entry name" value="Glyco_hydro_31_C"/>
</dbReference>
<dbReference type="InterPro" id="IPR011013">
    <property type="entry name" value="Gal_mutarotase_sf_dom"/>
</dbReference>
<evidence type="ECO:0000259" key="15">
    <source>
        <dbReference type="Pfam" id="PF21365"/>
    </source>
</evidence>
<dbReference type="Proteomes" id="UP001338582">
    <property type="component" value="Chromosome 4"/>
</dbReference>
<organism evidence="16 17">
    <name type="scientific">Australozyma saopauloensis</name>
    <dbReference type="NCBI Taxonomy" id="291208"/>
    <lineage>
        <taxon>Eukaryota</taxon>
        <taxon>Fungi</taxon>
        <taxon>Dikarya</taxon>
        <taxon>Ascomycota</taxon>
        <taxon>Saccharomycotina</taxon>
        <taxon>Pichiomycetes</taxon>
        <taxon>Metschnikowiaceae</taxon>
        <taxon>Australozyma</taxon>
    </lineage>
</organism>
<feature type="signal peptide" evidence="11">
    <location>
        <begin position="1"/>
        <end position="18"/>
    </location>
</feature>
<keyword evidence="7" id="KW-0325">Glycoprotein</keyword>
<dbReference type="SUPFAM" id="SSF51011">
    <property type="entry name" value="Glycosyl hydrolase domain"/>
    <property type="match status" value="1"/>
</dbReference>
<feature type="domain" description="Glycosyl hydrolase family 31 C-terminal" evidence="15">
    <location>
        <begin position="692"/>
        <end position="786"/>
    </location>
</feature>
<dbReference type="GO" id="GO:0005975">
    <property type="term" value="P:carbohydrate metabolic process"/>
    <property type="evidence" value="ECO:0007669"/>
    <property type="project" value="InterPro"/>
</dbReference>
<dbReference type="Gene3D" id="2.60.40.1180">
    <property type="entry name" value="Golgi alpha-mannosidase II"/>
    <property type="match status" value="2"/>
</dbReference>
<dbReference type="GO" id="GO:0006491">
    <property type="term" value="P:N-glycan processing"/>
    <property type="evidence" value="ECO:0007669"/>
    <property type="project" value="TreeGrafter"/>
</dbReference>
<dbReference type="Gene3D" id="2.60.40.1760">
    <property type="entry name" value="glycosyl hydrolase (family 31)"/>
    <property type="match status" value="1"/>
</dbReference>
<evidence type="ECO:0000256" key="11">
    <source>
        <dbReference type="SAM" id="SignalP"/>
    </source>
</evidence>
<dbReference type="InterPro" id="IPR000322">
    <property type="entry name" value="Glyco_hydro_31_TIM"/>
</dbReference>
<dbReference type="EMBL" id="CP138897">
    <property type="protein sequence ID" value="WPK25907.1"/>
    <property type="molecule type" value="Genomic_DNA"/>
</dbReference>
<keyword evidence="6" id="KW-0256">Endoplasmic reticulum</keyword>
<evidence type="ECO:0000256" key="7">
    <source>
        <dbReference type="ARBA" id="ARBA00023180"/>
    </source>
</evidence>
<evidence type="ECO:0000256" key="1">
    <source>
        <dbReference type="ARBA" id="ARBA00004240"/>
    </source>
</evidence>